<dbReference type="Proteomes" id="UP000546162">
    <property type="component" value="Unassembled WGS sequence"/>
</dbReference>
<dbReference type="AlphaFoldDB" id="A0A7W7MCF0"/>
<evidence type="ECO:0000313" key="3">
    <source>
        <dbReference type="Proteomes" id="UP000546162"/>
    </source>
</evidence>
<accession>A0A7W7MCF0</accession>
<comment type="caution">
    <text evidence="2">The sequence shown here is derived from an EMBL/GenBank/DDBJ whole genome shotgun (WGS) entry which is preliminary data.</text>
</comment>
<dbReference type="EMBL" id="JACHNB010000001">
    <property type="protein sequence ID" value="MBB4744765.1"/>
    <property type="molecule type" value="Genomic_DNA"/>
</dbReference>
<evidence type="ECO:0000256" key="1">
    <source>
        <dbReference type="SAM" id="MobiDB-lite"/>
    </source>
</evidence>
<gene>
    <name evidence="2" type="ORF">BJY16_008224</name>
</gene>
<evidence type="ECO:0000313" key="2">
    <source>
        <dbReference type="EMBL" id="MBB4744765.1"/>
    </source>
</evidence>
<feature type="compositionally biased region" description="Basic residues" evidence="1">
    <location>
        <begin position="41"/>
        <end position="64"/>
    </location>
</feature>
<protein>
    <submittedName>
        <fullName evidence="2">Uncharacterized protein</fullName>
    </submittedName>
</protein>
<proteinExistence type="predicted"/>
<feature type="region of interest" description="Disordered" evidence="1">
    <location>
        <begin position="33"/>
        <end position="183"/>
    </location>
</feature>
<sequence length="247" mass="26406">MALWMAGGLVVGARGGRRPWWVTSRRTADGRCGWERSTPGVRRRRSRWAPRNRGPCGRKPRNRPAWRCEPPKRRPQDGREPLNGRARDGRDPRDGRARDGRQPRDGRARDGREPRNGRAQDRREPPNGRGRGVPARVGTGRGPRGWGARRAGRPGCGPGWPASGSGRTGKGVSGASGRSGTTAWSSGRVAGCCGCGLGRPPGSWRLPAGRRCGPGGWARVVGWAGLGRGVGMRAAAPCVGSCHGAHY</sequence>
<name>A0A7W7MCF0_9ACTN</name>
<organism evidence="2 3">
    <name type="scientific">Actinoplanes octamycinicus</name>
    <dbReference type="NCBI Taxonomy" id="135948"/>
    <lineage>
        <taxon>Bacteria</taxon>
        <taxon>Bacillati</taxon>
        <taxon>Actinomycetota</taxon>
        <taxon>Actinomycetes</taxon>
        <taxon>Micromonosporales</taxon>
        <taxon>Micromonosporaceae</taxon>
        <taxon>Actinoplanes</taxon>
    </lineage>
</organism>
<feature type="compositionally biased region" description="Basic and acidic residues" evidence="1">
    <location>
        <begin position="69"/>
        <end position="126"/>
    </location>
</feature>
<keyword evidence="3" id="KW-1185">Reference proteome</keyword>
<reference evidence="2 3" key="1">
    <citation type="submission" date="2020-08" db="EMBL/GenBank/DDBJ databases">
        <title>Sequencing the genomes of 1000 actinobacteria strains.</title>
        <authorList>
            <person name="Klenk H.-P."/>
        </authorList>
    </citation>
    <scope>NUCLEOTIDE SEQUENCE [LARGE SCALE GENOMIC DNA]</scope>
    <source>
        <strain evidence="2 3">DSM 45809</strain>
    </source>
</reference>